<dbReference type="Pfam" id="PF00873">
    <property type="entry name" value="ACR_tran"/>
    <property type="match status" value="1"/>
</dbReference>
<dbReference type="SUPFAM" id="SSF82693">
    <property type="entry name" value="Multidrug efflux transporter AcrB pore domain, PN1, PN2, PC1 and PC2 subdomains"/>
    <property type="match status" value="1"/>
</dbReference>
<dbReference type="EMBL" id="JANX01001118">
    <property type="protein sequence ID" value="KGM30028.1"/>
    <property type="molecule type" value="Genomic_DNA"/>
</dbReference>
<gene>
    <name evidence="2" type="ORF">P409_35535</name>
</gene>
<dbReference type="GO" id="GO:0042910">
    <property type="term" value="F:xenobiotic transmembrane transporter activity"/>
    <property type="evidence" value="ECO:0007669"/>
    <property type="project" value="TreeGrafter"/>
</dbReference>
<organism evidence="2 3">
    <name type="scientific">Inquilinus limosus MP06</name>
    <dbReference type="NCBI Taxonomy" id="1398085"/>
    <lineage>
        <taxon>Bacteria</taxon>
        <taxon>Pseudomonadati</taxon>
        <taxon>Pseudomonadota</taxon>
        <taxon>Alphaproteobacteria</taxon>
        <taxon>Rhodospirillales</taxon>
        <taxon>Rhodospirillaceae</taxon>
        <taxon>Inquilinus</taxon>
    </lineage>
</organism>
<feature type="transmembrane region" description="Helical" evidence="1">
    <location>
        <begin position="12"/>
        <end position="31"/>
    </location>
</feature>
<feature type="non-terminal residue" evidence="2">
    <location>
        <position position="176"/>
    </location>
</feature>
<comment type="caution">
    <text evidence="2">The sequence shown here is derived from an EMBL/GenBank/DDBJ whole genome shotgun (WGS) entry which is preliminary data.</text>
</comment>
<keyword evidence="1" id="KW-0472">Membrane</keyword>
<dbReference type="InterPro" id="IPR001036">
    <property type="entry name" value="Acrflvin-R"/>
</dbReference>
<dbReference type="OrthoDB" id="9806532at2"/>
<sequence length="176" mass="18797">MTSGLSSWSIRRPIPVLVLFAVLTLAGWWSFLRLPVNANPKVEFPIVTVTVTQAGAAPSELESQVTRRIEGAVAGLAGARHITSTIADGTSSTTVEFRIGIDPDRATTDVRDAVTNIRSDLPQGIEEPIIARLDVEGGAILYYGARAPGMSAVDLSWFVDDRIARDLLAVAGVQKV</sequence>
<dbReference type="GO" id="GO:0005886">
    <property type="term" value="C:plasma membrane"/>
    <property type="evidence" value="ECO:0007669"/>
    <property type="project" value="TreeGrafter"/>
</dbReference>
<name>A0A0A0CWL9_9PROT</name>
<dbReference type="AlphaFoldDB" id="A0A0A0CWL9"/>
<protein>
    <recommendedName>
        <fullName evidence="4">Efflux RND transporter permease subunit</fullName>
    </recommendedName>
</protein>
<evidence type="ECO:0000313" key="3">
    <source>
        <dbReference type="Proteomes" id="UP000029995"/>
    </source>
</evidence>
<evidence type="ECO:0000313" key="2">
    <source>
        <dbReference type="EMBL" id="KGM30028.1"/>
    </source>
</evidence>
<dbReference type="Gene3D" id="3.30.70.1430">
    <property type="entry name" value="Multidrug efflux transporter AcrB pore domain"/>
    <property type="match status" value="1"/>
</dbReference>
<proteinExistence type="predicted"/>
<dbReference type="PRINTS" id="PR00702">
    <property type="entry name" value="ACRIFLAVINRP"/>
</dbReference>
<dbReference type="RefSeq" id="WP_034849881.1">
    <property type="nucleotide sequence ID" value="NZ_JANX01001118.1"/>
</dbReference>
<accession>A0A0A0CWL9</accession>
<dbReference type="Proteomes" id="UP000029995">
    <property type="component" value="Unassembled WGS sequence"/>
</dbReference>
<dbReference type="PANTHER" id="PTHR32063:SF77">
    <property type="entry name" value="ACR FAMILY TRANSPORT PROTEIN"/>
    <property type="match status" value="1"/>
</dbReference>
<reference evidence="2 3" key="1">
    <citation type="submission" date="2014-01" db="EMBL/GenBank/DDBJ databases">
        <title>Genome sequence determination for a cystic fibrosis isolate, Inquilinus limosus.</title>
        <authorList>
            <person name="Pino M."/>
            <person name="Di Conza J."/>
            <person name="Gutkind G."/>
        </authorList>
    </citation>
    <scope>NUCLEOTIDE SEQUENCE [LARGE SCALE GENOMIC DNA]</scope>
    <source>
        <strain evidence="2 3">MP06</strain>
    </source>
</reference>
<keyword evidence="1" id="KW-1133">Transmembrane helix</keyword>
<evidence type="ECO:0008006" key="4">
    <source>
        <dbReference type="Google" id="ProtNLM"/>
    </source>
</evidence>
<dbReference type="PANTHER" id="PTHR32063">
    <property type="match status" value="1"/>
</dbReference>
<evidence type="ECO:0000256" key="1">
    <source>
        <dbReference type="SAM" id="Phobius"/>
    </source>
</evidence>
<dbReference type="Gene3D" id="3.30.70.1320">
    <property type="entry name" value="Multidrug efflux transporter AcrB pore domain like"/>
    <property type="match status" value="1"/>
</dbReference>
<dbReference type="Gene3D" id="1.20.1640.10">
    <property type="entry name" value="Multidrug efflux transporter AcrB transmembrane domain"/>
    <property type="match status" value="1"/>
</dbReference>
<keyword evidence="1" id="KW-0812">Transmembrane</keyword>